<accession>A0A087SSL4</accession>
<dbReference type="PRINTS" id="PR00600">
    <property type="entry name" value="PP2APR55"/>
</dbReference>
<reference evidence="7" key="2">
    <citation type="submission" date="2015-08" db="EMBL/GenBank/DDBJ databases">
        <authorList>
            <person name="Babu N.S."/>
            <person name="Beckwith C.J."/>
            <person name="Beseler K.G."/>
            <person name="Brison A."/>
            <person name="Carone J.V."/>
            <person name="Caskin T.P."/>
            <person name="Diamond M."/>
            <person name="Durham M.E."/>
            <person name="Foxe J.M."/>
            <person name="Go M."/>
            <person name="Henderson B.A."/>
            <person name="Jones I.B."/>
            <person name="McGettigan J.A."/>
            <person name="Micheletti S.J."/>
            <person name="Nasrallah M.E."/>
            <person name="Ortiz D."/>
            <person name="Piller C.R."/>
            <person name="Privatt S.R."/>
            <person name="Schneider S.L."/>
            <person name="Sharp S."/>
            <person name="Smith T.C."/>
            <person name="Stanton J.D."/>
            <person name="Ullery H.E."/>
            <person name="Wilson R.J."/>
            <person name="Serrano M.G."/>
            <person name="Buck G."/>
            <person name="Lee V."/>
            <person name="Wang Y."/>
            <person name="Carvalho R."/>
            <person name="Voegtly L."/>
            <person name="Shi R."/>
            <person name="Duckworth R."/>
            <person name="Johnson A."/>
            <person name="Loviza R."/>
            <person name="Walstead R."/>
            <person name="Shah Z."/>
            <person name="Kiflezghi M."/>
            <person name="Wade K."/>
            <person name="Ball S.L."/>
            <person name="Bradley K.W."/>
            <person name="Asai D.J."/>
            <person name="Bowman C.A."/>
            <person name="Russell D.A."/>
            <person name="Pope W.H."/>
            <person name="Jacobs-Sera D."/>
            <person name="Hendrix R.W."/>
            <person name="Hatfull G.F."/>
        </authorList>
    </citation>
    <scope>NUCLEOTIDE SEQUENCE</scope>
</reference>
<comment type="function">
    <text evidence="4">The B regulatory subunit may modulate substrate selectivity and catalytic activity, and may also direct the localization of the catalytic enzyme to a particular subcellular compartment.</text>
</comment>
<dbReference type="SMART" id="SM00320">
    <property type="entry name" value="WD40"/>
    <property type="match status" value="7"/>
</dbReference>
<dbReference type="InterPro" id="IPR018067">
    <property type="entry name" value="PP2A_PR55_CS"/>
</dbReference>
<dbReference type="EMBL" id="QOKY01000160">
    <property type="protein sequence ID" value="RMZ55598.1"/>
    <property type="molecule type" value="Genomic_DNA"/>
</dbReference>
<keyword evidence="3 5" id="KW-0677">Repeat</keyword>
<dbReference type="PIRSF" id="PIRSF037309">
    <property type="entry name" value="PP2A_PR55"/>
    <property type="match status" value="1"/>
</dbReference>
<reference evidence="11" key="3">
    <citation type="journal article" date="2018" name="Algal Res.">
        <title>Characterization of plant carbon substrate utilization by Auxenochlorella protothecoides.</title>
        <authorList>
            <person name="Vogler B.W."/>
            <person name="Starkenburg S.R."/>
            <person name="Sudasinghe N."/>
            <person name="Schambach J.Y."/>
            <person name="Rollin J.A."/>
            <person name="Pattathil S."/>
            <person name="Barry A.N."/>
        </authorList>
    </citation>
    <scope>NUCLEOTIDE SEQUENCE [LARGE SCALE GENOMIC DNA]</scope>
    <source>
        <strain evidence="11">UTEX 25</strain>
    </source>
</reference>
<evidence type="ECO:0000313" key="11">
    <source>
        <dbReference type="Proteomes" id="UP000279271"/>
    </source>
</evidence>
<evidence type="ECO:0000256" key="3">
    <source>
        <dbReference type="ARBA" id="ARBA00022737"/>
    </source>
</evidence>
<name>A0A087SSL4_AUXPR</name>
<gene>
    <name evidence="9" type="ORF">APUTEX25_000181</name>
    <name evidence="8" type="ORF">F751_3548</name>
    <name evidence="7" type="ORF">g.8632</name>
</gene>
<organism evidence="8 10">
    <name type="scientific">Auxenochlorella protothecoides</name>
    <name type="common">Green microalga</name>
    <name type="synonym">Chlorella protothecoides</name>
    <dbReference type="NCBI Taxonomy" id="3075"/>
    <lineage>
        <taxon>Eukaryota</taxon>
        <taxon>Viridiplantae</taxon>
        <taxon>Chlorophyta</taxon>
        <taxon>core chlorophytes</taxon>
        <taxon>Trebouxiophyceae</taxon>
        <taxon>Chlorellales</taxon>
        <taxon>Chlorellaceae</taxon>
        <taxon>Auxenochlorella</taxon>
    </lineage>
</organism>
<protein>
    <recommendedName>
        <fullName evidence="5">Serine/threonine-protein phosphatase 2A 55 kDa regulatory subunit B</fullName>
    </recommendedName>
</protein>
<reference evidence="8 10" key="1">
    <citation type="journal article" date="2014" name="BMC Genomics">
        <title>Oil accumulation mechanisms of the oleaginous microalga Chlorella protothecoides revealed through its genome, transcriptomes, and proteomes.</title>
        <authorList>
            <person name="Gao C."/>
            <person name="Wang Y."/>
            <person name="Shen Y."/>
            <person name="Yan D."/>
            <person name="He X."/>
            <person name="Dai J."/>
            <person name="Wu Q."/>
        </authorList>
    </citation>
    <scope>NUCLEOTIDE SEQUENCE [LARGE SCALE GENOMIC DNA]</scope>
    <source>
        <strain evidence="8 10">0710</strain>
    </source>
</reference>
<dbReference type="InterPro" id="IPR000009">
    <property type="entry name" value="PP2A_PR55"/>
</dbReference>
<dbReference type="Pfam" id="PF00400">
    <property type="entry name" value="WD40"/>
    <property type="match status" value="1"/>
</dbReference>
<evidence type="ECO:0000256" key="1">
    <source>
        <dbReference type="ARBA" id="ARBA00008259"/>
    </source>
</evidence>
<dbReference type="AlphaFoldDB" id="A0A087SSL4"/>
<dbReference type="RefSeq" id="XP_011401763.1">
    <property type="nucleotide sequence ID" value="XM_011403461.1"/>
</dbReference>
<dbReference type="InterPro" id="IPR015943">
    <property type="entry name" value="WD40/YVTN_repeat-like_dom_sf"/>
</dbReference>
<dbReference type="EMBL" id="GDKF01009019">
    <property type="protein sequence ID" value="JAT69603.1"/>
    <property type="molecule type" value="Transcribed_RNA"/>
</dbReference>
<feature type="region of interest" description="Disordered" evidence="6">
    <location>
        <begin position="151"/>
        <end position="178"/>
    </location>
</feature>
<reference evidence="9" key="5">
    <citation type="submission" date="2018-11" db="EMBL/GenBank/DDBJ databases">
        <title>Characterization of plant carbon substrate utilization by Auxenochlorella protothecoides.</title>
        <authorList>
            <person name="Vogler B.W."/>
            <person name="Starkenburg S.R."/>
            <person name="Sudasinghe N."/>
            <person name="Schambach J.Y."/>
            <person name="Rollin J.A."/>
            <person name="Pattathil S."/>
            <person name="Barry A.N."/>
        </authorList>
    </citation>
    <scope>NUCLEOTIDE SEQUENCE [LARGE SCALE GENOMIC DNA]</scope>
    <source>
        <strain evidence="9">UTEX 25</strain>
    </source>
</reference>
<evidence type="ECO:0000313" key="8">
    <source>
        <dbReference type="EMBL" id="KFM28718.1"/>
    </source>
</evidence>
<dbReference type="GO" id="GO:0019888">
    <property type="term" value="F:protein phosphatase regulator activity"/>
    <property type="evidence" value="ECO:0007669"/>
    <property type="project" value="InterPro"/>
</dbReference>
<evidence type="ECO:0000256" key="5">
    <source>
        <dbReference type="RuleBase" id="RU331113"/>
    </source>
</evidence>
<evidence type="ECO:0000313" key="9">
    <source>
        <dbReference type="EMBL" id="RMZ55598.1"/>
    </source>
</evidence>
<dbReference type="GO" id="GO:0000159">
    <property type="term" value="C:protein phosphatase type 2A complex"/>
    <property type="evidence" value="ECO:0007669"/>
    <property type="project" value="UniProtKB-UniRule"/>
</dbReference>
<dbReference type="SUPFAM" id="SSF50978">
    <property type="entry name" value="WD40 repeat-like"/>
    <property type="match status" value="1"/>
</dbReference>
<dbReference type="PROSITE" id="PS01024">
    <property type="entry name" value="PR55_1"/>
    <property type="match status" value="1"/>
</dbReference>
<dbReference type="Gene3D" id="2.130.10.10">
    <property type="entry name" value="YVTN repeat-like/Quinoprotein amine dehydrogenase"/>
    <property type="match status" value="1"/>
</dbReference>
<dbReference type="STRING" id="3075.A0A087SSL4"/>
<evidence type="ECO:0000313" key="10">
    <source>
        <dbReference type="Proteomes" id="UP000028924"/>
    </source>
</evidence>
<dbReference type="Proteomes" id="UP000028924">
    <property type="component" value="Unassembled WGS sequence"/>
</dbReference>
<evidence type="ECO:0000256" key="6">
    <source>
        <dbReference type="SAM" id="MobiDB-lite"/>
    </source>
</evidence>
<reference evidence="9" key="4">
    <citation type="submission" date="2018-10" db="EMBL/GenBank/DDBJ databases">
        <authorList>
            <person name="Hovde B."/>
            <person name="Zhang X."/>
        </authorList>
    </citation>
    <scope>NUCLEOTIDE SEQUENCE [LARGE SCALE GENOMIC DNA]</scope>
    <source>
        <strain evidence="9">UTEX 25</strain>
    </source>
</reference>
<dbReference type="Proteomes" id="UP000279271">
    <property type="component" value="Unassembled WGS sequence"/>
</dbReference>
<keyword evidence="2 5" id="KW-0853">WD repeat</keyword>
<dbReference type="EMBL" id="KL662180">
    <property type="protein sequence ID" value="KFM28718.1"/>
    <property type="molecule type" value="Genomic_DNA"/>
</dbReference>
<dbReference type="InterPro" id="IPR036322">
    <property type="entry name" value="WD40_repeat_dom_sf"/>
</dbReference>
<evidence type="ECO:0000256" key="2">
    <source>
        <dbReference type="ARBA" id="ARBA00022574"/>
    </source>
</evidence>
<comment type="similarity">
    <text evidence="1 5">Belongs to the phosphatase 2A regulatory subunit B family.</text>
</comment>
<dbReference type="InterPro" id="IPR001680">
    <property type="entry name" value="WD40_rpt"/>
</dbReference>
<dbReference type="PANTHER" id="PTHR11871">
    <property type="entry name" value="PROTEIN PHOSPHATASE PP2A REGULATORY SUBUNIT B"/>
    <property type="match status" value="1"/>
</dbReference>
<evidence type="ECO:0000313" key="7">
    <source>
        <dbReference type="EMBL" id="JAT69603.1"/>
    </source>
</evidence>
<dbReference type="eggNOG" id="KOG1354">
    <property type="taxonomic scope" value="Eukaryota"/>
</dbReference>
<evidence type="ECO:0000256" key="4">
    <source>
        <dbReference type="ARBA" id="ARBA00034298"/>
    </source>
</evidence>
<dbReference type="KEGG" id="apro:F751_3548"/>
<proteinExistence type="inferred from homology"/>
<sequence length="485" mass="53845">MTASLEWHFSQVFGERTPGEEIQDADIISAVEFDGDGEFLATGDHGGRVVLFERCAPSHLANEPADSRPASPRIPNAYEYRYLTEFQSHEPEFDYLKSLEIEEKINSVRWCRRDSPALETPTAHHLLTTNDKTIKLWKVYEKQVLSVSGLNMDAPGSSGQRPSLEGGGAPPSLKERELRVPTVEGRETLMTSKCRRTYSNAHAYHINTVSLSSDKETFLSADDLRINLWNLDAEPQAYTVVDVKPANMDDLTEVITRAAFHPTHSHQFAYSTSRGSLRLADLRAAALCDAGAKHFEDAGPGGPKNFFSEIISSISDFRFSADGRHLLARDFMTVKLWDLAMDSGPLEVHRVHESLRSRLCDLYESDSLFDKFDVGSSGDGRHIATGSYSNFFKVFDRSNEAGSMFLESSRDPMRRRLQAAAKPASRFGLSRTRTRTVSTAEESVTSDLSSKVLRLSWHPQAPVIATAAANSLYLFQGRAQDGGVG</sequence>
<dbReference type="GeneID" id="23614939"/>
<keyword evidence="10" id="KW-1185">Reference proteome</keyword>
<dbReference type="OrthoDB" id="6274823at2759"/>